<dbReference type="NCBIfam" id="TIGR00254">
    <property type="entry name" value="GGDEF"/>
    <property type="match status" value="1"/>
</dbReference>
<dbReference type="SMART" id="SM00267">
    <property type="entry name" value="GGDEF"/>
    <property type="match status" value="1"/>
</dbReference>
<dbReference type="InterPro" id="IPR000160">
    <property type="entry name" value="GGDEF_dom"/>
</dbReference>
<dbReference type="Gene3D" id="3.30.70.270">
    <property type="match status" value="1"/>
</dbReference>
<evidence type="ECO:0000313" key="6">
    <source>
        <dbReference type="Proteomes" id="UP000076865"/>
    </source>
</evidence>
<dbReference type="SMART" id="SM00052">
    <property type="entry name" value="EAL"/>
    <property type="match status" value="1"/>
</dbReference>
<dbReference type="EMBL" id="CP015438">
    <property type="protein sequence ID" value="ANB62035.1"/>
    <property type="molecule type" value="Genomic_DNA"/>
</dbReference>
<dbReference type="FunFam" id="3.20.20.450:FF:000001">
    <property type="entry name" value="Cyclic di-GMP phosphodiesterase yahA"/>
    <property type="match status" value="1"/>
</dbReference>
<feature type="transmembrane region" description="Helical" evidence="2">
    <location>
        <begin position="101"/>
        <end position="118"/>
    </location>
</feature>
<dbReference type="InterPro" id="IPR035919">
    <property type="entry name" value="EAL_sf"/>
</dbReference>
<dbReference type="FunFam" id="3.30.70.270:FF:000001">
    <property type="entry name" value="Diguanylate cyclase domain protein"/>
    <property type="match status" value="1"/>
</dbReference>
<organism evidence="5 6">
    <name type="scientific">Anoxybacteroides amylolyticum</name>
    <dbReference type="NCBI Taxonomy" id="294699"/>
    <lineage>
        <taxon>Bacteria</taxon>
        <taxon>Bacillati</taxon>
        <taxon>Bacillota</taxon>
        <taxon>Bacilli</taxon>
        <taxon>Bacillales</taxon>
        <taxon>Anoxybacillaceae</taxon>
        <taxon>Anoxybacteroides</taxon>
    </lineage>
</organism>
<feature type="transmembrane region" description="Helical" evidence="2">
    <location>
        <begin position="130"/>
        <end position="153"/>
    </location>
</feature>
<dbReference type="RefSeq" id="WP_066325625.1">
    <property type="nucleotide sequence ID" value="NZ_CP015438.1"/>
</dbReference>
<feature type="transmembrane region" description="Helical" evidence="2">
    <location>
        <begin position="7"/>
        <end position="25"/>
    </location>
</feature>
<evidence type="ECO:0000256" key="1">
    <source>
        <dbReference type="SAM" id="Coils"/>
    </source>
</evidence>
<dbReference type="InterPro" id="IPR029787">
    <property type="entry name" value="Nucleotide_cyclase"/>
</dbReference>
<feature type="coiled-coil region" evidence="1">
    <location>
        <begin position="310"/>
        <end position="341"/>
    </location>
</feature>
<proteinExistence type="predicted"/>
<keyword evidence="6" id="KW-1185">Reference proteome</keyword>
<feature type="transmembrane region" description="Helical" evidence="2">
    <location>
        <begin position="31"/>
        <end position="51"/>
    </location>
</feature>
<name>A0A160F7E5_9BACL</name>
<keyword evidence="2" id="KW-1133">Transmembrane helix</keyword>
<evidence type="ECO:0000259" key="3">
    <source>
        <dbReference type="PROSITE" id="PS50883"/>
    </source>
</evidence>
<evidence type="ECO:0000313" key="5">
    <source>
        <dbReference type="EMBL" id="ANB62035.1"/>
    </source>
</evidence>
<feature type="transmembrane region" description="Helical" evidence="2">
    <location>
        <begin position="63"/>
        <end position="81"/>
    </location>
</feature>
<dbReference type="Proteomes" id="UP000076865">
    <property type="component" value="Chromosome"/>
</dbReference>
<feature type="transmembrane region" description="Helical" evidence="2">
    <location>
        <begin position="194"/>
        <end position="213"/>
    </location>
</feature>
<dbReference type="Pfam" id="PF00563">
    <property type="entry name" value="EAL"/>
    <property type="match status" value="1"/>
</dbReference>
<dbReference type="KEGG" id="aamy:GFC30_2332"/>
<dbReference type="Pfam" id="PF00990">
    <property type="entry name" value="GGDEF"/>
    <property type="match status" value="1"/>
</dbReference>
<evidence type="ECO:0000256" key="2">
    <source>
        <dbReference type="SAM" id="Phobius"/>
    </source>
</evidence>
<dbReference type="CDD" id="cd01949">
    <property type="entry name" value="GGDEF"/>
    <property type="match status" value="1"/>
</dbReference>
<sequence>MGKWRCAIFISVYIAAYYGTIFFVDDATMEVWVSSFFSIFGSAVSLSWLLTAYFRMQKTERRFWGILSLSIFSYLIAEIVYRYDELLKHMEPPFPSWSDVFYMANTVLYCAALIHIILRERKPFDIQKALLDALIVITVCATFSWIYLIQPLITPHMSFLYLFVLISYPLLDLVVAFLLLVLLFSVYSSARTILWLNLFGISLFVVADTIYLVQMLRFDYVPHTWLDPLWIASVLITGLSGVYASEATLPFSYGNERSVSRVKTFFPYISLFPLFCLFFFYESRRGAAEIGFMMAIVLVVVRQVVTLLENERLVRNLQWLNSELEQKVTERTKELQQKNDELFYAANHDFLTGLPNRRSFVRTLEQAIIHANQQSHLLAVIFIDVDRFKQINDYFGHRVGDELLVKISERLKQSLRSADVIARQGGDEFIALIAPIQDLAELRLIVPQLLDIANDPIAVAHTDIRISLSVGVAVYPYDGETAEMLMKNADIAMYRAKEQGKNQAQFFDGKMEQTVCQKTMIETALYQAIEKRELKLFYQPQFDLVTGDMIGMEALIRWVHPEMGIVSPGVFIPVAEETGQIIVLGEWVIEEACRQIKQWNEQSGRSLQMSINISPKQFLQENLVNYITSVLKETNLPAELLDLEITEGVAVFNEKYTIEKLKRLKQIGVHISIDDFGTGYSSLSYLRKFPIDRLKIAKPFIDGITEVEEDAAIVASIIVLGKSLKLRVIAEGVETNEQLRILRSLRCDEIQGYVLGKPLPKEEFEKVYLF</sequence>
<dbReference type="InterPro" id="IPR052155">
    <property type="entry name" value="Biofilm_reg_signaling"/>
</dbReference>
<reference evidence="5 6" key="1">
    <citation type="journal article" date="2006" name="Syst. Appl. Microbiol.">
        <title>Anoxybacillus amylolyticus sp. nov., a thermophilic amylase producing bacterium isolated from Mount Rittmann (Antarctica).</title>
        <authorList>
            <person name="Poli A."/>
            <person name="Esposito E."/>
            <person name="Lama L."/>
            <person name="Orlando P."/>
            <person name="Nicolaus G."/>
            <person name="de Appolonia F."/>
            <person name="Gambacorta A."/>
            <person name="Nicolaus B."/>
        </authorList>
    </citation>
    <scope>NUCLEOTIDE SEQUENCE [LARGE SCALE GENOMIC DNA]</scope>
    <source>
        <strain evidence="5 6">DSM 15939</strain>
    </source>
</reference>
<dbReference type="SUPFAM" id="SSF55073">
    <property type="entry name" value="Nucleotide cyclase"/>
    <property type="match status" value="1"/>
</dbReference>
<gene>
    <name evidence="5" type="ORF">GFC30_2332</name>
</gene>
<feature type="domain" description="GGDEF" evidence="4">
    <location>
        <begin position="376"/>
        <end position="509"/>
    </location>
</feature>
<feature type="transmembrane region" description="Helical" evidence="2">
    <location>
        <begin position="225"/>
        <end position="244"/>
    </location>
</feature>
<dbReference type="PANTHER" id="PTHR44757:SF2">
    <property type="entry name" value="BIOFILM ARCHITECTURE MAINTENANCE PROTEIN MBAA"/>
    <property type="match status" value="1"/>
</dbReference>
<feature type="transmembrane region" description="Helical" evidence="2">
    <location>
        <begin position="265"/>
        <end position="281"/>
    </location>
</feature>
<feature type="transmembrane region" description="Helical" evidence="2">
    <location>
        <begin position="159"/>
        <end position="187"/>
    </location>
</feature>
<accession>A0A160F7E5</accession>
<dbReference type="SUPFAM" id="SSF141868">
    <property type="entry name" value="EAL domain-like"/>
    <property type="match status" value="1"/>
</dbReference>
<dbReference type="Gene3D" id="3.20.20.450">
    <property type="entry name" value="EAL domain"/>
    <property type="match status" value="1"/>
</dbReference>
<dbReference type="AlphaFoldDB" id="A0A160F7E5"/>
<keyword evidence="2" id="KW-0812">Transmembrane</keyword>
<keyword evidence="1" id="KW-0175">Coiled coil</keyword>
<dbReference type="CDD" id="cd01948">
    <property type="entry name" value="EAL"/>
    <property type="match status" value="1"/>
</dbReference>
<dbReference type="InterPro" id="IPR043128">
    <property type="entry name" value="Rev_trsase/Diguanyl_cyclase"/>
</dbReference>
<keyword evidence="2" id="KW-0472">Membrane</keyword>
<dbReference type="OrthoDB" id="9759607at2"/>
<dbReference type="PROSITE" id="PS50883">
    <property type="entry name" value="EAL"/>
    <property type="match status" value="1"/>
</dbReference>
<dbReference type="PATRIC" id="fig|294699.3.peg.2399"/>
<dbReference type="InterPro" id="IPR001633">
    <property type="entry name" value="EAL_dom"/>
</dbReference>
<dbReference type="PROSITE" id="PS50887">
    <property type="entry name" value="GGDEF"/>
    <property type="match status" value="1"/>
</dbReference>
<feature type="domain" description="EAL" evidence="3">
    <location>
        <begin position="518"/>
        <end position="770"/>
    </location>
</feature>
<protein>
    <submittedName>
        <fullName evidence="5">Diguanylate cyclase domain protein</fullName>
    </submittedName>
</protein>
<dbReference type="PANTHER" id="PTHR44757">
    <property type="entry name" value="DIGUANYLATE CYCLASE DGCP"/>
    <property type="match status" value="1"/>
</dbReference>
<evidence type="ECO:0000259" key="4">
    <source>
        <dbReference type="PROSITE" id="PS50887"/>
    </source>
</evidence>